<reference evidence="1 2" key="2">
    <citation type="submission" date="2018-11" db="EMBL/GenBank/DDBJ databases">
        <authorList>
            <consortium name="Pathogen Informatics"/>
        </authorList>
    </citation>
    <scope>NUCLEOTIDE SEQUENCE [LARGE SCALE GENOMIC DNA]</scope>
</reference>
<evidence type="ECO:0000313" key="1">
    <source>
        <dbReference type="EMBL" id="VDM36586.1"/>
    </source>
</evidence>
<gene>
    <name evidence="1" type="ORF">TCNE_LOCUS5452</name>
</gene>
<accession>A0A183UAD2</accession>
<evidence type="ECO:0000313" key="2">
    <source>
        <dbReference type="Proteomes" id="UP000050794"/>
    </source>
</evidence>
<keyword evidence="2" id="KW-1185">Reference proteome</keyword>
<protein>
    <submittedName>
        <fullName evidence="3">Doublecortin domain-containing protein</fullName>
    </submittedName>
</protein>
<dbReference type="AlphaFoldDB" id="A0A183UAD2"/>
<proteinExistence type="predicted"/>
<dbReference type="Proteomes" id="UP000050794">
    <property type="component" value="Unassembled WGS sequence"/>
</dbReference>
<dbReference type="WBParaSite" id="TCNE_0000545201-mRNA-1">
    <property type="protein sequence ID" value="TCNE_0000545201-mRNA-1"/>
    <property type="gene ID" value="TCNE_0000545201"/>
</dbReference>
<dbReference type="EMBL" id="UYWY01019357">
    <property type="protein sequence ID" value="VDM36586.1"/>
    <property type="molecule type" value="Genomic_DNA"/>
</dbReference>
<organism evidence="2 3">
    <name type="scientific">Toxocara canis</name>
    <name type="common">Canine roundworm</name>
    <dbReference type="NCBI Taxonomy" id="6265"/>
    <lineage>
        <taxon>Eukaryota</taxon>
        <taxon>Metazoa</taxon>
        <taxon>Ecdysozoa</taxon>
        <taxon>Nematoda</taxon>
        <taxon>Chromadorea</taxon>
        <taxon>Rhabditida</taxon>
        <taxon>Spirurina</taxon>
        <taxon>Ascaridomorpha</taxon>
        <taxon>Ascaridoidea</taxon>
        <taxon>Toxocaridae</taxon>
        <taxon>Toxocara</taxon>
    </lineage>
</organism>
<sequence>MESQFMKFQRAQLEKGIKFVLELIARRFGVKPGKLCNMDGQRIREVSDLMSRGAYVLIPVGQSFRETWYFLPDNAIDTRWAQPI</sequence>
<evidence type="ECO:0000313" key="3">
    <source>
        <dbReference type="WBParaSite" id="TCNE_0000545201-mRNA-1"/>
    </source>
</evidence>
<reference evidence="3" key="1">
    <citation type="submission" date="2016-06" db="UniProtKB">
        <authorList>
            <consortium name="WormBaseParasite"/>
        </authorList>
    </citation>
    <scope>IDENTIFICATION</scope>
</reference>
<name>A0A183UAD2_TOXCA</name>